<dbReference type="InterPro" id="IPR000651">
    <property type="entry name" value="Ras-like_Gua-exchang_fac_N"/>
</dbReference>
<evidence type="ECO:0000256" key="7">
    <source>
        <dbReference type="PROSITE-ProRule" id="PRU00168"/>
    </source>
</evidence>
<feature type="region of interest" description="Disordered" evidence="9">
    <location>
        <begin position="1"/>
        <end position="44"/>
    </location>
</feature>
<dbReference type="InterPro" id="IPR002048">
    <property type="entry name" value="EF_hand_dom"/>
</dbReference>
<feature type="domain" description="N-terminal Ras-GEF" evidence="12">
    <location>
        <begin position="64"/>
        <end position="208"/>
    </location>
</feature>
<feature type="domain" description="EF-hand" evidence="13">
    <location>
        <begin position="535"/>
        <end position="561"/>
    </location>
</feature>
<evidence type="ECO:0000256" key="1">
    <source>
        <dbReference type="ARBA" id="ARBA00009566"/>
    </source>
</evidence>
<keyword evidence="8" id="KW-0175">Coiled coil</keyword>
<keyword evidence="4" id="KW-0863">Zinc-finger</keyword>
<keyword evidence="2 7" id="KW-0344">Guanine-nucleotide releasing factor</keyword>
<dbReference type="InterPro" id="IPR046349">
    <property type="entry name" value="C1-like_sf"/>
</dbReference>
<dbReference type="SMART" id="SM00109">
    <property type="entry name" value="C1"/>
    <property type="match status" value="1"/>
</dbReference>
<dbReference type="PROSITE" id="PS50222">
    <property type="entry name" value="EF_HAND_2"/>
    <property type="match status" value="2"/>
</dbReference>
<accession>A0A7I8W5I0</accession>
<dbReference type="FunFam" id="1.10.840.10:FF:000003">
    <property type="entry name" value="Ras guanyl-releasing protein 3 isoform 1"/>
    <property type="match status" value="1"/>
</dbReference>
<dbReference type="PROSITE" id="PS00479">
    <property type="entry name" value="ZF_DAG_PE_1"/>
    <property type="match status" value="1"/>
</dbReference>
<dbReference type="PROSITE" id="PS50009">
    <property type="entry name" value="RASGEF_CAT"/>
    <property type="match status" value="1"/>
</dbReference>
<evidence type="ECO:0000256" key="3">
    <source>
        <dbReference type="ARBA" id="ARBA00022723"/>
    </source>
</evidence>
<name>A0A7I8W5I0_9ANNE</name>
<keyword evidence="3" id="KW-0479">Metal-binding</keyword>
<dbReference type="InterPro" id="IPR011992">
    <property type="entry name" value="EF-hand-dom_pair"/>
</dbReference>
<dbReference type="Pfam" id="PF13202">
    <property type="entry name" value="EF-hand_5"/>
    <property type="match status" value="2"/>
</dbReference>
<dbReference type="InterPro" id="IPR036964">
    <property type="entry name" value="RASGEF_cat_dom_sf"/>
</dbReference>
<dbReference type="PRINTS" id="PR00008">
    <property type="entry name" value="DAGPEDOMAIN"/>
</dbReference>
<dbReference type="Gene3D" id="1.20.870.10">
    <property type="entry name" value="Son of sevenless (SoS) protein Chain: S domain 1"/>
    <property type="match status" value="1"/>
</dbReference>
<dbReference type="GO" id="GO:0005509">
    <property type="term" value="F:calcium ion binding"/>
    <property type="evidence" value="ECO:0007669"/>
    <property type="project" value="InterPro"/>
</dbReference>
<protein>
    <submittedName>
        <fullName evidence="14">DgyrCDS11329</fullName>
    </submittedName>
</protein>
<feature type="compositionally biased region" description="Polar residues" evidence="9">
    <location>
        <begin position="1"/>
        <end position="15"/>
    </location>
</feature>
<dbReference type="SUPFAM" id="SSF48366">
    <property type="entry name" value="Ras GEF"/>
    <property type="match status" value="1"/>
</dbReference>
<dbReference type="Proteomes" id="UP000549394">
    <property type="component" value="Unassembled WGS sequence"/>
</dbReference>
<dbReference type="Gene3D" id="3.30.60.20">
    <property type="match status" value="1"/>
</dbReference>
<comment type="similarity">
    <text evidence="1">Belongs to the RASGRP family.</text>
</comment>
<feature type="coiled-coil region" evidence="8">
    <location>
        <begin position="704"/>
        <end position="731"/>
    </location>
</feature>
<evidence type="ECO:0000256" key="8">
    <source>
        <dbReference type="SAM" id="Coils"/>
    </source>
</evidence>
<evidence type="ECO:0000256" key="4">
    <source>
        <dbReference type="ARBA" id="ARBA00022771"/>
    </source>
</evidence>
<dbReference type="Gene3D" id="1.10.238.10">
    <property type="entry name" value="EF-hand"/>
    <property type="match status" value="1"/>
</dbReference>
<sequence length="758" mass="85372">MQAESGGNATPTNIITPAEAGAHGSSPKRGGSVSGTSDSGRGTPVRHVLQHGVSFVEEEKPLVPGIPVRAGSLHTLVVLAAHCFDEKEGEVITDKREFPRVLLLVHEWFITPKELVDEIIDLYRDCESKISCSVVNCDHSPNSGQCTRQQLKRKLCLFVRFWIDEFAEHFHANEKLLVDFQRLVAEEGQPDLLSLVDTSSMPSYDWIRSISVRAPCRGRKVSLVFTNINPYELAEQLTYIEYKEFRRISVFDFKLYAQTTSLKNNPKLERSIALFNGLCQWIQCMVLSKTTPQERSDVIVKFANVAQRLRQLQNYNTLMAIVGGLTHSALARLNKTNSCIPPEIHKLLAEYTELLSSNNNFSNYRKALAQSTGFYIPILGVHLKDLILLHTALPDRVEGSTGASMINFRKMSQLSQTFNVLVQVHKNAVPVEANMDLINTIRLSLDLHYTEDEIYELSLAREPRNSVSSPSTPTKPVVFADWVAGVSPPNPETINKHVHDMVDAVFKNYDHDKDGLISQAEFEAIAGNFPFIDSFCVLDADQDGSISKEEMETYFIRANRNASGNALRSSFKHDFHEKTYFQPTFCSHCTGLLWGLIKQGWKCKDCGLNAHKHCKDLVVMECRKGIHTSNNTLQQLAQQLKSPTSTSSPANLTLEAKRKMSMRQKRTTYTKGTQTNPADICPLSLDVQSIPYADDYSLQNDDDVNDLAQENRSLKAKCQCQQEEIHMLQNHIGNIRQHTISFILDQMDTLHMQRDSQV</sequence>
<evidence type="ECO:0000256" key="5">
    <source>
        <dbReference type="ARBA" id="ARBA00022833"/>
    </source>
</evidence>
<evidence type="ECO:0000259" key="13">
    <source>
        <dbReference type="PROSITE" id="PS50222"/>
    </source>
</evidence>
<dbReference type="SUPFAM" id="SSF47473">
    <property type="entry name" value="EF-hand"/>
    <property type="match status" value="1"/>
</dbReference>
<dbReference type="InterPro" id="IPR001895">
    <property type="entry name" value="RASGEF_cat_dom"/>
</dbReference>
<dbReference type="Pfam" id="PF00130">
    <property type="entry name" value="C1_1"/>
    <property type="match status" value="1"/>
</dbReference>
<dbReference type="CDD" id="cd20808">
    <property type="entry name" value="C1_RASGRP"/>
    <property type="match status" value="1"/>
</dbReference>
<dbReference type="InterPro" id="IPR023578">
    <property type="entry name" value="Ras_GEF_dom_sf"/>
</dbReference>
<dbReference type="GO" id="GO:0008270">
    <property type="term" value="F:zinc ion binding"/>
    <property type="evidence" value="ECO:0007669"/>
    <property type="project" value="UniProtKB-KW"/>
</dbReference>
<dbReference type="PANTHER" id="PTHR23113">
    <property type="entry name" value="GUANINE NUCLEOTIDE EXCHANGE FACTOR"/>
    <property type="match status" value="1"/>
</dbReference>
<feature type="domain" description="Ras-GEF" evidence="10">
    <location>
        <begin position="229"/>
        <end position="464"/>
    </location>
</feature>
<dbReference type="CDD" id="cd00155">
    <property type="entry name" value="RasGEF"/>
    <property type="match status" value="1"/>
</dbReference>
<dbReference type="PROSITE" id="PS50081">
    <property type="entry name" value="ZF_DAG_PE_2"/>
    <property type="match status" value="1"/>
</dbReference>
<dbReference type="InterPro" id="IPR018247">
    <property type="entry name" value="EF_Hand_1_Ca_BS"/>
</dbReference>
<dbReference type="GO" id="GO:0005886">
    <property type="term" value="C:plasma membrane"/>
    <property type="evidence" value="ECO:0007669"/>
    <property type="project" value="TreeGrafter"/>
</dbReference>
<evidence type="ECO:0000259" key="10">
    <source>
        <dbReference type="PROSITE" id="PS50009"/>
    </source>
</evidence>
<dbReference type="Pfam" id="PF00617">
    <property type="entry name" value="RasGEF"/>
    <property type="match status" value="1"/>
</dbReference>
<dbReference type="EMBL" id="CAJFCJ010000019">
    <property type="protein sequence ID" value="CAD5122933.1"/>
    <property type="molecule type" value="Genomic_DNA"/>
</dbReference>
<dbReference type="SMART" id="SM00147">
    <property type="entry name" value="RasGEF"/>
    <property type="match status" value="1"/>
</dbReference>
<reference evidence="14 15" key="1">
    <citation type="submission" date="2020-08" db="EMBL/GenBank/DDBJ databases">
        <authorList>
            <person name="Hejnol A."/>
        </authorList>
    </citation>
    <scope>NUCLEOTIDE SEQUENCE [LARGE SCALE GENOMIC DNA]</scope>
</reference>
<dbReference type="InterPro" id="IPR002219">
    <property type="entry name" value="PKC_DAG/PE"/>
</dbReference>
<dbReference type="PROSITE" id="PS00720">
    <property type="entry name" value="RASGEF"/>
    <property type="match status" value="1"/>
</dbReference>
<dbReference type="PROSITE" id="PS00018">
    <property type="entry name" value="EF_HAND_1"/>
    <property type="match status" value="2"/>
</dbReference>
<proteinExistence type="inferred from homology"/>
<evidence type="ECO:0000313" key="15">
    <source>
        <dbReference type="Proteomes" id="UP000549394"/>
    </source>
</evidence>
<dbReference type="SUPFAM" id="SSF57889">
    <property type="entry name" value="Cysteine-rich domain"/>
    <property type="match status" value="1"/>
</dbReference>
<dbReference type="GO" id="GO:0007265">
    <property type="term" value="P:Ras protein signal transduction"/>
    <property type="evidence" value="ECO:0007669"/>
    <property type="project" value="TreeGrafter"/>
</dbReference>
<dbReference type="OrthoDB" id="74314at2759"/>
<dbReference type="GO" id="GO:0005085">
    <property type="term" value="F:guanyl-nucleotide exchange factor activity"/>
    <property type="evidence" value="ECO:0007669"/>
    <property type="project" value="UniProtKB-KW"/>
</dbReference>
<dbReference type="SMART" id="SM00054">
    <property type="entry name" value="EFh"/>
    <property type="match status" value="2"/>
</dbReference>
<gene>
    <name evidence="14" type="ORF">DGYR_LOCUS10674</name>
</gene>
<feature type="domain" description="Phorbol-ester/DAG-type" evidence="11">
    <location>
        <begin position="572"/>
        <end position="622"/>
    </location>
</feature>
<dbReference type="InterPro" id="IPR008937">
    <property type="entry name" value="Ras-like_GEF"/>
</dbReference>
<dbReference type="InterPro" id="IPR020454">
    <property type="entry name" value="DAG/PE-bd"/>
</dbReference>
<evidence type="ECO:0000313" key="14">
    <source>
        <dbReference type="EMBL" id="CAD5122933.1"/>
    </source>
</evidence>
<keyword evidence="5" id="KW-0862">Zinc</keyword>
<organism evidence="14 15">
    <name type="scientific">Dimorphilus gyrociliatus</name>
    <dbReference type="NCBI Taxonomy" id="2664684"/>
    <lineage>
        <taxon>Eukaryota</taxon>
        <taxon>Metazoa</taxon>
        <taxon>Spiralia</taxon>
        <taxon>Lophotrochozoa</taxon>
        <taxon>Annelida</taxon>
        <taxon>Polychaeta</taxon>
        <taxon>Polychaeta incertae sedis</taxon>
        <taxon>Dinophilidae</taxon>
        <taxon>Dimorphilus</taxon>
    </lineage>
</organism>
<dbReference type="Gene3D" id="1.10.840.10">
    <property type="entry name" value="Ras guanine-nucleotide exchange factors catalytic domain"/>
    <property type="match status" value="1"/>
</dbReference>
<dbReference type="SMART" id="SM00229">
    <property type="entry name" value="RasGEFN"/>
    <property type="match status" value="1"/>
</dbReference>
<dbReference type="InterPro" id="IPR019804">
    <property type="entry name" value="Ras_G-nucl-exch_fac_CS"/>
</dbReference>
<evidence type="ECO:0000256" key="6">
    <source>
        <dbReference type="ARBA" id="ARBA00022837"/>
    </source>
</evidence>
<evidence type="ECO:0000256" key="2">
    <source>
        <dbReference type="ARBA" id="ARBA00022658"/>
    </source>
</evidence>
<dbReference type="PROSITE" id="PS50212">
    <property type="entry name" value="RASGEF_NTER"/>
    <property type="match status" value="1"/>
</dbReference>
<keyword evidence="6" id="KW-0106">Calcium</keyword>
<feature type="domain" description="EF-hand" evidence="13">
    <location>
        <begin position="497"/>
        <end position="532"/>
    </location>
</feature>
<dbReference type="PANTHER" id="PTHR23113:SF252">
    <property type="entry name" value="RAS GUANYL-RELEASING PROTEIN 3"/>
    <property type="match status" value="1"/>
</dbReference>
<comment type="caution">
    <text evidence="14">The sequence shown here is derived from an EMBL/GenBank/DDBJ whole genome shotgun (WGS) entry which is preliminary data.</text>
</comment>
<dbReference type="AlphaFoldDB" id="A0A7I8W5I0"/>
<evidence type="ECO:0000259" key="11">
    <source>
        <dbReference type="PROSITE" id="PS50081"/>
    </source>
</evidence>
<evidence type="ECO:0000256" key="9">
    <source>
        <dbReference type="SAM" id="MobiDB-lite"/>
    </source>
</evidence>
<dbReference type="CDD" id="cd00051">
    <property type="entry name" value="EFh"/>
    <property type="match status" value="1"/>
</dbReference>
<keyword evidence="15" id="KW-1185">Reference proteome</keyword>
<evidence type="ECO:0000259" key="12">
    <source>
        <dbReference type="PROSITE" id="PS50212"/>
    </source>
</evidence>